<dbReference type="RefSeq" id="WP_037297710.1">
    <property type="nucleotide sequence ID" value="NZ_ATAX01000016.1"/>
</dbReference>
<dbReference type="OrthoDB" id="9790144at2"/>
<dbReference type="AlphaFoldDB" id="W7USD6"/>
<dbReference type="PATRIC" id="fig|1341157.4.peg.978"/>
<comment type="caution">
    <text evidence="1">The sequence shown here is derived from an EMBL/GenBank/DDBJ whole genome shotgun (WGS) entry which is preliminary data.</text>
</comment>
<proteinExistence type="predicted"/>
<dbReference type="Gene3D" id="3.40.50.410">
    <property type="entry name" value="von Willebrand factor, type A domain"/>
    <property type="match status" value="1"/>
</dbReference>
<dbReference type="EMBL" id="ATAX01000016">
    <property type="protein sequence ID" value="EWM54314.1"/>
    <property type="molecule type" value="Genomic_DNA"/>
</dbReference>
<dbReference type="InterPro" id="IPR036465">
    <property type="entry name" value="vWFA_dom_sf"/>
</dbReference>
<evidence type="ECO:0000313" key="1">
    <source>
        <dbReference type="EMBL" id="EWM54314.1"/>
    </source>
</evidence>
<dbReference type="eggNOG" id="COG2304">
    <property type="taxonomic scope" value="Bacteria"/>
</dbReference>
<keyword evidence="2" id="KW-1185">Reference proteome</keyword>
<sequence>MKKNLTEMVFILDKSGSMADLTKDTIGGFNSLIRKQRGEEGEALVSAVLFSDSSEVLYDRVPLDKIAPMTDKDYVPAGCTALLDAVGDAVKHIGNIHKYAREEDVPEKTIFVITTDGMENASRRYSYKEVKQLISRQQEKYAWEFIFLGANIDAAAAAGDLGIKAANAVNYTSDSMGTEAMYCSAACAVTSLRKTGKLCEDWAEEIRKDEKKRGLRRR</sequence>
<dbReference type="Proteomes" id="UP000019365">
    <property type="component" value="Unassembled WGS sequence"/>
</dbReference>
<name>W7USD6_RUMFL</name>
<reference evidence="1 2" key="1">
    <citation type="journal article" date="2014" name="PLoS ONE">
        <title>Rumen cellulosomics: divergent fiber-degrading strategies revealed by comparative genome-wide analysis of six ruminococcal strains.</title>
        <authorList>
            <person name="Dassa B."/>
            <person name="Borovok I."/>
            <person name="Ruimy-Israeli V."/>
            <person name="Lamed R."/>
            <person name="Flint H.J."/>
            <person name="Duncan S.H."/>
            <person name="Henrissat B."/>
            <person name="Coutinho P."/>
            <person name="Morrison M."/>
            <person name="Mosoni P."/>
            <person name="Yeoman C.J."/>
            <person name="White B.A."/>
            <person name="Bayer E.A."/>
        </authorList>
    </citation>
    <scope>NUCLEOTIDE SEQUENCE [LARGE SCALE GENOMIC DNA]</scope>
    <source>
        <strain evidence="1 2">007c</strain>
    </source>
</reference>
<organism evidence="1 2">
    <name type="scientific">Ruminococcus flavefaciens 007c</name>
    <dbReference type="NCBI Taxonomy" id="1341157"/>
    <lineage>
        <taxon>Bacteria</taxon>
        <taxon>Bacillati</taxon>
        <taxon>Bacillota</taxon>
        <taxon>Clostridia</taxon>
        <taxon>Eubacteriales</taxon>
        <taxon>Oscillospiraceae</taxon>
        <taxon>Ruminococcus</taxon>
    </lineage>
</organism>
<accession>W7USD6</accession>
<dbReference type="SUPFAM" id="SSF53300">
    <property type="entry name" value="vWA-like"/>
    <property type="match status" value="1"/>
</dbReference>
<protein>
    <recommendedName>
        <fullName evidence="3">VWFA domain-containing protein</fullName>
    </recommendedName>
</protein>
<evidence type="ECO:0008006" key="3">
    <source>
        <dbReference type="Google" id="ProtNLM"/>
    </source>
</evidence>
<gene>
    <name evidence="1" type="ORF">RF007C_11945</name>
</gene>
<evidence type="ECO:0000313" key="2">
    <source>
        <dbReference type="Proteomes" id="UP000019365"/>
    </source>
</evidence>